<dbReference type="PANTHER" id="PTHR40626:SF18">
    <property type="entry name" value="NICOTINATE CATABOLISM CLUSTER-SPECIFIC TRANSCRIPTION FACTOR"/>
    <property type="match status" value="1"/>
</dbReference>
<name>A0A1E4TQJ7_PACTA</name>
<keyword evidence="5" id="KW-0862">Zinc</keyword>
<dbReference type="GO" id="GO:0000785">
    <property type="term" value="C:chromatin"/>
    <property type="evidence" value="ECO:0007669"/>
    <property type="project" value="TreeGrafter"/>
</dbReference>
<dbReference type="OrthoDB" id="1405595at2759"/>
<dbReference type="GO" id="GO:0006351">
    <property type="term" value="P:DNA-templated transcription"/>
    <property type="evidence" value="ECO:0007669"/>
    <property type="project" value="InterPro"/>
</dbReference>
<accession>A0A1E4TQJ7</accession>
<evidence type="ECO:0000313" key="10">
    <source>
        <dbReference type="Proteomes" id="UP000094236"/>
    </source>
</evidence>
<feature type="compositionally biased region" description="Low complexity" evidence="7">
    <location>
        <begin position="47"/>
        <end position="64"/>
    </location>
</feature>
<dbReference type="Proteomes" id="UP000094236">
    <property type="component" value="Unassembled WGS sequence"/>
</dbReference>
<keyword evidence="2" id="KW-0479">Metal-binding</keyword>
<dbReference type="GO" id="GO:0000981">
    <property type="term" value="F:DNA-binding transcription factor activity, RNA polymerase II-specific"/>
    <property type="evidence" value="ECO:0007669"/>
    <property type="project" value="InterPro"/>
</dbReference>
<protein>
    <recommendedName>
        <fullName evidence="8">Xylanolytic transcriptional activator regulatory domain-containing protein</fullName>
    </recommendedName>
</protein>
<dbReference type="EMBL" id="KV454016">
    <property type="protein sequence ID" value="ODV94036.1"/>
    <property type="molecule type" value="Genomic_DNA"/>
</dbReference>
<evidence type="ECO:0000256" key="5">
    <source>
        <dbReference type="ARBA" id="ARBA00022833"/>
    </source>
</evidence>
<dbReference type="InterPro" id="IPR007219">
    <property type="entry name" value="XnlR_reg_dom"/>
</dbReference>
<dbReference type="PANTHER" id="PTHR40626">
    <property type="entry name" value="MIP31509P"/>
    <property type="match status" value="1"/>
</dbReference>
<dbReference type="CDD" id="cd12148">
    <property type="entry name" value="fungal_TF_MHR"/>
    <property type="match status" value="1"/>
</dbReference>
<feature type="region of interest" description="Disordered" evidence="7">
    <location>
        <begin position="47"/>
        <end position="72"/>
    </location>
</feature>
<keyword evidence="4" id="KW-0863">Zinc-finger</keyword>
<dbReference type="GO" id="GO:0008270">
    <property type="term" value="F:zinc ion binding"/>
    <property type="evidence" value="ECO:0007669"/>
    <property type="project" value="UniProtKB-KW"/>
</dbReference>
<evidence type="ECO:0000259" key="8">
    <source>
        <dbReference type="Pfam" id="PF04082"/>
    </source>
</evidence>
<evidence type="ECO:0000256" key="1">
    <source>
        <dbReference type="ARBA" id="ARBA00004123"/>
    </source>
</evidence>
<feature type="domain" description="Xylanolytic transcriptional activator regulatory" evidence="8">
    <location>
        <begin position="354"/>
        <end position="622"/>
    </location>
</feature>
<evidence type="ECO:0000256" key="6">
    <source>
        <dbReference type="ARBA" id="ARBA00023242"/>
    </source>
</evidence>
<keyword evidence="3" id="KW-0677">Repeat</keyword>
<feature type="compositionally biased region" description="Polar residues" evidence="7">
    <location>
        <begin position="117"/>
        <end position="142"/>
    </location>
</feature>
<dbReference type="AlphaFoldDB" id="A0A1E4TQJ7"/>
<sequence length="853" mass="97277">MIDRHLKRHAEKDAEAGGEGLGKLISRRKLWRPEAGYIKASDRKMIIPSDDIPDNTDNSSTSSSENEKFFTKRREYTLSSEYSRTADKDDPNLELASLNNDKSLALDDLGRPTDSLLYSTGSSEAKTVNLESGDQLPNGNDLSENQSEQNSSVSDRYSSSNMFYQNDQANIVHSSSDSHSISEDIILESFVPDTASSFTMPFTTLKDYSWIFENPDEFFSPKSTNNYISPVNIETANYFNNTHDTSPASNKNLTKQATPQKTDNDGVKNVSSLRREASDVYSNYESATDINPHLQDSYVIEFTENPVPFLPKLDETTRLRTIDFIVKITSTGISYSSFDKNDEFFEMKSMQKFLNMFFIKVNVAYPLIHCSSFNPNEVDSLLLVSLILLGASYDTKASHKAAVKIHDCLRGVLFSSSYFNATPDLWVLQAILLIEIFGKNKADIKQYEMACLFHGLLINLIRRSGCENAVNPPHSKEDEFDPEESWKTWIKSESMKRLALLTFLLDVQHATLFSQTLCMSAFELRAQLPSDAKLWNAKDAEEWLEYRRSEKQPLYFLITLKKYINCSDSLPHLNPLSRVLILHGLMGISWDMQRRDQTSLGLHIDPYAWKTKMAKAYDCWKDDFDKFSTIAISECANSGNSLSQRYLIKYLTTNNAIYHSAHIILWTNIIDLQIFAGAEHILGRPVNTSTFDFAKKSVISWSRSMGKSEKAVMHAAQLLREGLTNLDDWEVDGTFHYPWCLYLASLTCWAFFKTVNPNKPSFIKDNKANNCPPDLNESIDTLDDYKYKMRNFLLLVTSETPNRYRDLATHPHCDTTGMLNEIADYFRSIRWEIIYESLKVLKNIIGTKGVEYI</sequence>
<dbReference type="Pfam" id="PF04082">
    <property type="entry name" value="Fungal_trans"/>
    <property type="match status" value="1"/>
</dbReference>
<keyword evidence="10" id="KW-1185">Reference proteome</keyword>
<gene>
    <name evidence="9" type="ORF">PACTADRAFT_50931</name>
</gene>
<evidence type="ECO:0000256" key="4">
    <source>
        <dbReference type="ARBA" id="ARBA00022771"/>
    </source>
</evidence>
<proteinExistence type="predicted"/>
<feature type="compositionally biased region" description="Polar residues" evidence="7">
    <location>
        <begin position="241"/>
        <end position="261"/>
    </location>
</feature>
<dbReference type="GO" id="GO:0000978">
    <property type="term" value="F:RNA polymerase II cis-regulatory region sequence-specific DNA binding"/>
    <property type="evidence" value="ECO:0007669"/>
    <property type="project" value="InterPro"/>
</dbReference>
<feature type="region of interest" description="Disordered" evidence="7">
    <location>
        <begin position="241"/>
        <end position="269"/>
    </location>
</feature>
<feature type="region of interest" description="Disordered" evidence="7">
    <location>
        <begin position="117"/>
        <end position="158"/>
    </location>
</feature>
<dbReference type="STRING" id="669874.A0A1E4TQJ7"/>
<dbReference type="InterPro" id="IPR051059">
    <property type="entry name" value="VerF-like"/>
</dbReference>
<reference evidence="10" key="1">
    <citation type="submission" date="2016-05" db="EMBL/GenBank/DDBJ databases">
        <title>Comparative genomics of biotechnologically important yeasts.</title>
        <authorList>
            <consortium name="DOE Joint Genome Institute"/>
            <person name="Riley R."/>
            <person name="Haridas S."/>
            <person name="Wolfe K.H."/>
            <person name="Lopes M.R."/>
            <person name="Hittinger C.T."/>
            <person name="Goker M."/>
            <person name="Salamov A."/>
            <person name="Wisecaver J."/>
            <person name="Long T.M."/>
            <person name="Aerts A.L."/>
            <person name="Barry K."/>
            <person name="Choi C."/>
            <person name="Clum A."/>
            <person name="Coughlan A.Y."/>
            <person name="Deshpande S."/>
            <person name="Douglass A.P."/>
            <person name="Hanson S.J."/>
            <person name="Klenk H.-P."/>
            <person name="Labutti K."/>
            <person name="Lapidus A."/>
            <person name="Lindquist E."/>
            <person name="Lipzen A."/>
            <person name="Meier-Kolthoff J.P."/>
            <person name="Ohm R.A."/>
            <person name="Otillar R.P."/>
            <person name="Pangilinan J."/>
            <person name="Peng Y."/>
            <person name="Rokas A."/>
            <person name="Rosa C.A."/>
            <person name="Scheuner C."/>
            <person name="Sibirny A.A."/>
            <person name="Slot J.C."/>
            <person name="Stielow J.B."/>
            <person name="Sun H."/>
            <person name="Kurtzman C.P."/>
            <person name="Blackwell M."/>
            <person name="Grigoriev I.V."/>
            <person name="Jeffries T.W."/>
        </authorList>
    </citation>
    <scope>NUCLEOTIDE SEQUENCE [LARGE SCALE GENOMIC DNA]</scope>
    <source>
        <strain evidence="10">NRRL Y-2460</strain>
    </source>
</reference>
<feature type="compositionally biased region" description="Low complexity" evidence="7">
    <location>
        <begin position="143"/>
        <end position="158"/>
    </location>
</feature>
<evidence type="ECO:0000313" key="9">
    <source>
        <dbReference type="EMBL" id="ODV94036.1"/>
    </source>
</evidence>
<organism evidence="9 10">
    <name type="scientific">Pachysolen tannophilus NRRL Y-2460</name>
    <dbReference type="NCBI Taxonomy" id="669874"/>
    <lineage>
        <taxon>Eukaryota</taxon>
        <taxon>Fungi</taxon>
        <taxon>Dikarya</taxon>
        <taxon>Ascomycota</taxon>
        <taxon>Saccharomycotina</taxon>
        <taxon>Pichiomycetes</taxon>
        <taxon>Pachysolenaceae</taxon>
        <taxon>Pachysolen</taxon>
    </lineage>
</organism>
<evidence type="ECO:0000256" key="2">
    <source>
        <dbReference type="ARBA" id="ARBA00022723"/>
    </source>
</evidence>
<dbReference type="GO" id="GO:0005634">
    <property type="term" value="C:nucleus"/>
    <property type="evidence" value="ECO:0007669"/>
    <property type="project" value="UniProtKB-SubCell"/>
</dbReference>
<evidence type="ECO:0000256" key="7">
    <source>
        <dbReference type="SAM" id="MobiDB-lite"/>
    </source>
</evidence>
<comment type="subcellular location">
    <subcellularLocation>
        <location evidence="1">Nucleus</location>
    </subcellularLocation>
</comment>
<keyword evidence="6" id="KW-0539">Nucleus</keyword>
<evidence type="ECO:0000256" key="3">
    <source>
        <dbReference type="ARBA" id="ARBA00022737"/>
    </source>
</evidence>